<name>A0ABQ3Z4W7_9ACTN</name>
<protein>
    <submittedName>
        <fullName evidence="1">Uncharacterized protein</fullName>
    </submittedName>
</protein>
<comment type="caution">
    <text evidence="1">The sequence shown here is derived from an EMBL/GenBank/DDBJ whole genome shotgun (WGS) entry which is preliminary data.</text>
</comment>
<dbReference type="EMBL" id="BOML01000050">
    <property type="protein sequence ID" value="GIE04888.1"/>
    <property type="molecule type" value="Genomic_DNA"/>
</dbReference>
<evidence type="ECO:0000313" key="1">
    <source>
        <dbReference type="EMBL" id="GIE04888.1"/>
    </source>
</evidence>
<dbReference type="Proteomes" id="UP000637628">
    <property type="component" value="Unassembled WGS sequence"/>
</dbReference>
<accession>A0ABQ3Z4W7</accession>
<proteinExistence type="predicted"/>
<dbReference type="RefSeq" id="WP_203732003.1">
    <property type="nucleotide sequence ID" value="NZ_BAAATX010000037.1"/>
</dbReference>
<evidence type="ECO:0000313" key="2">
    <source>
        <dbReference type="Proteomes" id="UP000637628"/>
    </source>
</evidence>
<gene>
    <name evidence="1" type="ORF">Adu01nite_62380</name>
</gene>
<organism evidence="1 2">
    <name type="scientific">Paractinoplanes durhamensis</name>
    <dbReference type="NCBI Taxonomy" id="113563"/>
    <lineage>
        <taxon>Bacteria</taxon>
        <taxon>Bacillati</taxon>
        <taxon>Actinomycetota</taxon>
        <taxon>Actinomycetes</taxon>
        <taxon>Micromonosporales</taxon>
        <taxon>Micromonosporaceae</taxon>
        <taxon>Paractinoplanes</taxon>
    </lineage>
</organism>
<sequence length="161" mass="18265">MTDHFSAVAPGYHHVPKRITPAEPLVLPTTYLKWYRLCRPDQVIDPAVEAEARAFLTAETEAARLPIAGDLGFAIHHLSGEHTHLLLVFTWRENNEMWETVYVRGATGFDLIPQTTHRAVMCVWEFGAVAHEHEAWTRYLRSPRDAPAKQAYVTTQFSGTI</sequence>
<keyword evidence="2" id="KW-1185">Reference proteome</keyword>
<reference evidence="1 2" key="1">
    <citation type="submission" date="2021-01" db="EMBL/GenBank/DDBJ databases">
        <title>Whole genome shotgun sequence of Actinoplanes durhamensis NBRC 14914.</title>
        <authorList>
            <person name="Komaki H."/>
            <person name="Tamura T."/>
        </authorList>
    </citation>
    <scope>NUCLEOTIDE SEQUENCE [LARGE SCALE GENOMIC DNA]</scope>
    <source>
        <strain evidence="1 2">NBRC 14914</strain>
    </source>
</reference>